<protein>
    <submittedName>
        <fullName evidence="2">PIN-like domain-containing protein</fullName>
    </submittedName>
</protein>
<dbReference type="AlphaFoldDB" id="A0AA96VL22"/>
<feature type="domain" description="PIN like" evidence="1">
    <location>
        <begin position="32"/>
        <end position="304"/>
    </location>
</feature>
<dbReference type="KEGG" id="sins:PW252_10245"/>
<dbReference type="Pfam" id="PF18476">
    <property type="entry name" value="PIN_8"/>
    <property type="match status" value="1"/>
</dbReference>
<evidence type="ECO:0000313" key="2">
    <source>
        <dbReference type="EMBL" id="WNY50937.1"/>
    </source>
</evidence>
<proteinExistence type="predicted"/>
<dbReference type="RefSeq" id="WP_248049420.1">
    <property type="nucleotide sequence ID" value="NZ_CP118735.1"/>
</dbReference>
<evidence type="ECO:0000259" key="1">
    <source>
        <dbReference type="Pfam" id="PF18476"/>
    </source>
</evidence>
<organism evidence="2">
    <name type="scientific">Streptococcus iners</name>
    <dbReference type="NCBI Taxonomy" id="3028084"/>
    <lineage>
        <taxon>Bacteria</taxon>
        <taxon>Bacillati</taxon>
        <taxon>Bacillota</taxon>
        <taxon>Bacilli</taxon>
        <taxon>Lactobacillales</taxon>
        <taxon>Streptococcaceae</taxon>
        <taxon>Streptococcus</taxon>
    </lineage>
</organism>
<name>A0AA96VL22_9STRE</name>
<dbReference type="InterPro" id="IPR041578">
    <property type="entry name" value="PIN_8"/>
</dbReference>
<sequence>MNIIKKVNKHYAETRELINKEKFVKDIFPNSVIVFDNNALLDPLRVYMLNKDVFSMLEQIRNRTYIPFITQIEYMNNERTILEGVRRDIQASTEAVEELTKIQQHVISKADFIREIEGRLLSKRNKKFTDRNEKNEDFFDKTDEYANAITGQLSEVLDKIEKELTSEIKKIKKNLNKEFYWGNVNPVAKFDQSIQEELYKWIDLISKGEPYSYEKLTEYENKIVERYEAEISPGYKDKNKDENRNPQEKFIKLGSLRTKRSFGDAIFWLDTLDYIRSNELERSKFLIIVSNETKADWVEKSEVHRLNKDMIIECFTETGLLPIKVSFTNLLKFLTDVSEDDIKKAEIQLEPRLYSFYLYGEEHFASKQSEMMEKVFRIILPKVDASNYGIPCMIDNNIEYLNTNFDSNFSVSDMLGNQYRVGTSLNFEQKLRYIYDLLDNHDKGSAPQLKFIDKKNQDIWREICRRKK</sequence>
<dbReference type="EMBL" id="CP118735">
    <property type="protein sequence ID" value="WNY50937.1"/>
    <property type="molecule type" value="Genomic_DNA"/>
</dbReference>
<reference evidence="2" key="1">
    <citation type="submission" date="2023-02" db="EMBL/GenBank/DDBJ databases">
        <title>Streptococcus sp. Genome Sequencing and Assembly.</title>
        <authorList>
            <person name="Shore S.M."/>
            <person name="Nicholson T.L."/>
        </authorList>
    </citation>
    <scope>NUCLEOTIDE SEQUENCE</scope>
    <source>
        <strain evidence="2">29887</strain>
    </source>
</reference>
<gene>
    <name evidence="2" type="ORF">PW252_10245</name>
</gene>
<accession>A0AA96VL22</accession>